<protein>
    <submittedName>
        <fullName evidence="2">Uncharacterized protein</fullName>
    </submittedName>
</protein>
<gene>
    <name evidence="2" type="ORF">GUJ93_ZPchr0005g15161</name>
</gene>
<accession>A0A8J5VIG1</accession>
<evidence type="ECO:0000313" key="2">
    <source>
        <dbReference type="EMBL" id="KAG8069075.1"/>
    </source>
</evidence>
<proteinExistence type="predicted"/>
<dbReference type="Proteomes" id="UP000729402">
    <property type="component" value="Unassembled WGS sequence"/>
</dbReference>
<comment type="caution">
    <text evidence="2">The sequence shown here is derived from an EMBL/GenBank/DDBJ whole genome shotgun (WGS) entry which is preliminary data.</text>
</comment>
<evidence type="ECO:0000313" key="3">
    <source>
        <dbReference type="Proteomes" id="UP000729402"/>
    </source>
</evidence>
<dbReference type="AlphaFoldDB" id="A0A8J5VIG1"/>
<feature type="compositionally biased region" description="Polar residues" evidence="1">
    <location>
        <begin position="91"/>
        <end position="112"/>
    </location>
</feature>
<name>A0A8J5VIG1_ZIZPA</name>
<sequence length="112" mass="12033">MAEPRDPEQVDAEGVQAAESGALELGHLEGARATQLEASVPVDIGVAEAEETGPQATHSPLRASVDSYEDFLQMFELTDSPNQYPIVGNRGTRTTQNQLKSFESDEVQASSE</sequence>
<keyword evidence="3" id="KW-1185">Reference proteome</keyword>
<reference evidence="2" key="2">
    <citation type="submission" date="2021-02" db="EMBL/GenBank/DDBJ databases">
        <authorList>
            <person name="Kimball J.A."/>
            <person name="Haas M.W."/>
            <person name="Macchietto M."/>
            <person name="Kono T."/>
            <person name="Duquette J."/>
            <person name="Shao M."/>
        </authorList>
    </citation>
    <scope>NUCLEOTIDE SEQUENCE</scope>
    <source>
        <tissue evidence="2">Fresh leaf tissue</tissue>
    </source>
</reference>
<feature type="region of interest" description="Disordered" evidence="1">
    <location>
        <begin position="81"/>
        <end position="112"/>
    </location>
</feature>
<reference evidence="2" key="1">
    <citation type="journal article" date="2021" name="bioRxiv">
        <title>Whole Genome Assembly and Annotation of Northern Wild Rice, Zizania palustris L., Supports a Whole Genome Duplication in the Zizania Genus.</title>
        <authorList>
            <person name="Haas M."/>
            <person name="Kono T."/>
            <person name="Macchietto M."/>
            <person name="Millas R."/>
            <person name="McGilp L."/>
            <person name="Shao M."/>
            <person name="Duquette J."/>
            <person name="Hirsch C.N."/>
            <person name="Kimball J."/>
        </authorList>
    </citation>
    <scope>NUCLEOTIDE SEQUENCE</scope>
    <source>
        <tissue evidence="2">Fresh leaf tissue</tissue>
    </source>
</reference>
<dbReference type="EMBL" id="JAAALK010000284">
    <property type="protein sequence ID" value="KAG8069075.1"/>
    <property type="molecule type" value="Genomic_DNA"/>
</dbReference>
<evidence type="ECO:0000256" key="1">
    <source>
        <dbReference type="SAM" id="MobiDB-lite"/>
    </source>
</evidence>
<organism evidence="2 3">
    <name type="scientific">Zizania palustris</name>
    <name type="common">Northern wild rice</name>
    <dbReference type="NCBI Taxonomy" id="103762"/>
    <lineage>
        <taxon>Eukaryota</taxon>
        <taxon>Viridiplantae</taxon>
        <taxon>Streptophyta</taxon>
        <taxon>Embryophyta</taxon>
        <taxon>Tracheophyta</taxon>
        <taxon>Spermatophyta</taxon>
        <taxon>Magnoliopsida</taxon>
        <taxon>Liliopsida</taxon>
        <taxon>Poales</taxon>
        <taxon>Poaceae</taxon>
        <taxon>BOP clade</taxon>
        <taxon>Oryzoideae</taxon>
        <taxon>Oryzeae</taxon>
        <taxon>Zizaniinae</taxon>
        <taxon>Zizania</taxon>
    </lineage>
</organism>